<dbReference type="GO" id="GO:0006264">
    <property type="term" value="P:mitochondrial DNA replication"/>
    <property type="evidence" value="ECO:0007669"/>
    <property type="project" value="TreeGrafter"/>
</dbReference>
<accession>A0A8K0NDL7</accession>
<evidence type="ECO:0000256" key="3">
    <source>
        <dbReference type="SAM" id="MobiDB-lite"/>
    </source>
</evidence>
<dbReference type="InterPro" id="IPR012340">
    <property type="entry name" value="NA-bd_OB-fold"/>
</dbReference>
<dbReference type="AlphaFoldDB" id="A0A8K0NDL7"/>
<dbReference type="InterPro" id="IPR011344">
    <property type="entry name" value="ssDNA-bd"/>
</dbReference>
<keyword evidence="1 2" id="KW-0238">DNA-binding</keyword>
<feature type="region of interest" description="Disordered" evidence="3">
    <location>
        <begin position="375"/>
        <end position="404"/>
    </location>
</feature>
<dbReference type="OrthoDB" id="669963at2759"/>
<evidence type="ECO:0000313" key="4">
    <source>
        <dbReference type="EMBL" id="KAG1371148.1"/>
    </source>
</evidence>
<evidence type="ECO:0000256" key="2">
    <source>
        <dbReference type="PROSITE-ProRule" id="PRU00252"/>
    </source>
</evidence>
<dbReference type="PROSITE" id="PS50935">
    <property type="entry name" value="SSB"/>
    <property type="match status" value="1"/>
</dbReference>
<protein>
    <submittedName>
        <fullName evidence="4">Protein OSB2, chloroplastic</fullName>
    </submittedName>
</protein>
<dbReference type="GO" id="GO:0042645">
    <property type="term" value="C:mitochondrial nucleoid"/>
    <property type="evidence" value="ECO:0007669"/>
    <property type="project" value="TreeGrafter"/>
</dbReference>
<dbReference type="GO" id="GO:0003697">
    <property type="term" value="F:single-stranded DNA binding"/>
    <property type="evidence" value="ECO:0007669"/>
    <property type="project" value="InterPro"/>
</dbReference>
<dbReference type="PANTHER" id="PTHR10302">
    <property type="entry name" value="SINGLE-STRANDED DNA-BINDING PROTEIN"/>
    <property type="match status" value="1"/>
</dbReference>
<dbReference type="PANTHER" id="PTHR10302:SF23">
    <property type="entry name" value="PROTEIN OSB4, CHLOROPLASTIC"/>
    <property type="match status" value="1"/>
</dbReference>
<evidence type="ECO:0000256" key="1">
    <source>
        <dbReference type="ARBA" id="ARBA00023125"/>
    </source>
</evidence>
<organism evidence="4 5">
    <name type="scientific">Cocos nucifera</name>
    <name type="common">Coconut palm</name>
    <dbReference type="NCBI Taxonomy" id="13894"/>
    <lineage>
        <taxon>Eukaryota</taxon>
        <taxon>Viridiplantae</taxon>
        <taxon>Streptophyta</taxon>
        <taxon>Embryophyta</taxon>
        <taxon>Tracheophyta</taxon>
        <taxon>Spermatophyta</taxon>
        <taxon>Magnoliopsida</taxon>
        <taxon>Liliopsida</taxon>
        <taxon>Arecaceae</taxon>
        <taxon>Arecoideae</taxon>
        <taxon>Cocoseae</taxon>
        <taxon>Attaleinae</taxon>
        <taxon>Cocos</taxon>
    </lineage>
</organism>
<reference evidence="4" key="2">
    <citation type="submission" date="2019-07" db="EMBL/GenBank/DDBJ databases">
        <authorList>
            <person name="Yang Y."/>
            <person name="Bocs S."/>
            <person name="Baudouin L."/>
        </authorList>
    </citation>
    <scope>NUCLEOTIDE SEQUENCE</scope>
    <source>
        <tissue evidence="4">Spear leaf of Hainan Tall coconut</tissue>
    </source>
</reference>
<evidence type="ECO:0000313" key="5">
    <source>
        <dbReference type="Proteomes" id="UP000797356"/>
    </source>
</evidence>
<reference evidence="4" key="1">
    <citation type="journal article" date="2017" name="Gigascience">
        <title>The genome draft of coconut (Cocos nucifera).</title>
        <authorList>
            <person name="Xiao Y."/>
            <person name="Xu P."/>
            <person name="Fan H."/>
            <person name="Baudouin L."/>
            <person name="Xia W."/>
            <person name="Bocs S."/>
            <person name="Xu J."/>
            <person name="Li Q."/>
            <person name="Guo A."/>
            <person name="Zhou L."/>
            <person name="Li J."/>
            <person name="Wu Y."/>
            <person name="Ma Z."/>
            <person name="Armero A."/>
            <person name="Issali A.E."/>
            <person name="Liu N."/>
            <person name="Peng M."/>
            <person name="Yang Y."/>
        </authorList>
    </citation>
    <scope>NUCLEOTIDE SEQUENCE</scope>
    <source>
        <tissue evidence="4">Spear leaf of Hainan Tall coconut</tissue>
    </source>
</reference>
<dbReference type="Pfam" id="PF00436">
    <property type="entry name" value="SSB"/>
    <property type="match status" value="1"/>
</dbReference>
<dbReference type="Proteomes" id="UP000797356">
    <property type="component" value="Chromosome 16"/>
</dbReference>
<sequence>MNLSRAFASLLSSSSSFQSKKWLSIRPIAIAASQSSSLFSTDAAATAAPARRTYKGKLKPKPELDPLGFSHSDWNPSGSKDLPRPSEVPFQPKVANLVHLVGTVGVPVQLQTLPNGMYAAVSVLVQENAKKGLPQFWIPIIFQGDLAQCAACYLKENDLIYITGQLSGDAPPFTIKDAQTKIQVLAHSISFVQEECPEKEGQKVFEKHEVASDSSAEVEENSSVLRLWNDLLANPHEWWDNRSSQSYPKSAAFRHKESGQLLWIDESTPEWVLSELDGRSFRNSGNLKKPESSMKLWNDLVVNPQQWLDNRMDKVNGLKSSKYPDFKHKDAQTGLWLNSAPDWVLRKLDGLVFNGGNTMENQEKKENAMQAQNTENGIVSGEIHKFKKGKNSSAVSKKKNDAFK</sequence>
<dbReference type="InterPro" id="IPR000424">
    <property type="entry name" value="Primosome_PriB/ssb"/>
</dbReference>
<gene>
    <name evidence="4" type="ORF">COCNU_16G002420</name>
</gene>
<dbReference type="EMBL" id="CM017887">
    <property type="protein sequence ID" value="KAG1371148.1"/>
    <property type="molecule type" value="Genomic_DNA"/>
</dbReference>
<name>A0A8K0NDL7_COCNU</name>
<dbReference type="Gene3D" id="2.40.50.140">
    <property type="entry name" value="Nucleic acid-binding proteins"/>
    <property type="match status" value="1"/>
</dbReference>
<proteinExistence type="predicted"/>
<comment type="caution">
    <text evidence="4">The sequence shown here is derived from an EMBL/GenBank/DDBJ whole genome shotgun (WGS) entry which is preliminary data.</text>
</comment>
<dbReference type="SUPFAM" id="SSF50249">
    <property type="entry name" value="Nucleic acid-binding proteins"/>
    <property type="match status" value="1"/>
</dbReference>
<keyword evidence="5" id="KW-1185">Reference proteome</keyword>